<gene>
    <name evidence="2" type="ORF">J8F10_11090</name>
</gene>
<dbReference type="RefSeq" id="WP_210653888.1">
    <property type="nucleotide sequence ID" value="NZ_JAGKQQ010000001.1"/>
</dbReference>
<protein>
    <submittedName>
        <fullName evidence="2">Uncharacterized protein</fullName>
    </submittedName>
</protein>
<reference evidence="2 3" key="1">
    <citation type="submission" date="2021-04" db="EMBL/GenBank/DDBJ databases">
        <authorList>
            <person name="Ivanova A."/>
        </authorList>
    </citation>
    <scope>NUCLEOTIDE SEQUENCE [LARGE SCALE GENOMIC DNA]</scope>
    <source>
        <strain evidence="2 3">G18</strain>
    </source>
</reference>
<feature type="region of interest" description="Disordered" evidence="1">
    <location>
        <begin position="115"/>
        <end position="143"/>
    </location>
</feature>
<organism evidence="2 3">
    <name type="scientific">Gemmata palustris</name>
    <dbReference type="NCBI Taxonomy" id="2822762"/>
    <lineage>
        <taxon>Bacteria</taxon>
        <taxon>Pseudomonadati</taxon>
        <taxon>Planctomycetota</taxon>
        <taxon>Planctomycetia</taxon>
        <taxon>Gemmatales</taxon>
        <taxon>Gemmataceae</taxon>
        <taxon>Gemmata</taxon>
    </lineage>
</organism>
<evidence type="ECO:0000313" key="3">
    <source>
        <dbReference type="Proteomes" id="UP000676565"/>
    </source>
</evidence>
<keyword evidence="3" id="KW-1185">Reference proteome</keyword>
<name>A0ABS5BQ05_9BACT</name>
<dbReference type="EMBL" id="JAGKQQ010000001">
    <property type="protein sequence ID" value="MBP3955829.1"/>
    <property type="molecule type" value="Genomic_DNA"/>
</dbReference>
<dbReference type="Proteomes" id="UP000676565">
    <property type="component" value="Unassembled WGS sequence"/>
</dbReference>
<feature type="compositionally biased region" description="Basic and acidic residues" evidence="1">
    <location>
        <begin position="59"/>
        <end position="69"/>
    </location>
</feature>
<feature type="region of interest" description="Disordered" evidence="1">
    <location>
        <begin position="1"/>
        <end position="69"/>
    </location>
</feature>
<accession>A0ABS5BQ05</accession>
<sequence>MSNPTNATQPAVAPDAGPDAEQKSGGTGFPADRRKRNIPVATDRRRAENAAAKRKSSERRRLIDPTTCERDYSDDETEFMKAMDRYKRENRRPFPTWSEVLEVLRSLGYRRVAETTDLPGRGSGVTAVPEPVGAAVTPPPAKG</sequence>
<proteinExistence type="predicted"/>
<comment type="caution">
    <text evidence="2">The sequence shown here is derived from an EMBL/GenBank/DDBJ whole genome shotgun (WGS) entry which is preliminary data.</text>
</comment>
<evidence type="ECO:0000256" key="1">
    <source>
        <dbReference type="SAM" id="MobiDB-lite"/>
    </source>
</evidence>
<evidence type="ECO:0000313" key="2">
    <source>
        <dbReference type="EMBL" id="MBP3955829.1"/>
    </source>
</evidence>